<accession>A0A9W6IQC9</accession>
<organism evidence="3 4">
    <name type="scientific">Maricaulis virginensis</name>
    <dbReference type="NCBI Taxonomy" id="144022"/>
    <lineage>
        <taxon>Bacteria</taxon>
        <taxon>Pseudomonadati</taxon>
        <taxon>Pseudomonadota</taxon>
        <taxon>Alphaproteobacteria</taxon>
        <taxon>Maricaulales</taxon>
        <taxon>Maricaulaceae</taxon>
        <taxon>Maricaulis</taxon>
    </lineage>
</organism>
<reference evidence="3" key="1">
    <citation type="journal article" date="2014" name="Int. J. Syst. Evol. Microbiol.">
        <title>Complete genome sequence of Corynebacterium casei LMG S-19264T (=DSM 44701T), isolated from a smear-ripened cheese.</title>
        <authorList>
            <consortium name="US DOE Joint Genome Institute (JGI-PGF)"/>
            <person name="Walter F."/>
            <person name="Albersmeier A."/>
            <person name="Kalinowski J."/>
            <person name="Ruckert C."/>
        </authorList>
    </citation>
    <scope>NUCLEOTIDE SEQUENCE</scope>
    <source>
        <strain evidence="3">VKM B-1513</strain>
    </source>
</reference>
<dbReference type="PANTHER" id="PTHR43767:SF1">
    <property type="entry name" value="NONRIBOSOMAL PEPTIDE SYNTHASE PES1 (EUROFUNG)-RELATED"/>
    <property type="match status" value="1"/>
</dbReference>
<dbReference type="Proteomes" id="UP001143486">
    <property type="component" value="Unassembled WGS sequence"/>
</dbReference>
<feature type="domain" description="AMP-binding enzyme C-terminal" evidence="2">
    <location>
        <begin position="429"/>
        <end position="503"/>
    </location>
</feature>
<reference evidence="3" key="2">
    <citation type="submission" date="2023-01" db="EMBL/GenBank/DDBJ databases">
        <authorList>
            <person name="Sun Q."/>
            <person name="Evtushenko L."/>
        </authorList>
    </citation>
    <scope>NUCLEOTIDE SEQUENCE</scope>
    <source>
        <strain evidence="3">VKM B-1513</strain>
    </source>
</reference>
<evidence type="ECO:0000259" key="1">
    <source>
        <dbReference type="Pfam" id="PF00501"/>
    </source>
</evidence>
<dbReference type="GO" id="GO:0016878">
    <property type="term" value="F:acid-thiol ligase activity"/>
    <property type="evidence" value="ECO:0007669"/>
    <property type="project" value="UniProtKB-ARBA"/>
</dbReference>
<dbReference type="InterPro" id="IPR025110">
    <property type="entry name" value="AMP-bd_C"/>
</dbReference>
<keyword evidence="4" id="KW-1185">Reference proteome</keyword>
<dbReference type="Gene3D" id="3.40.50.12780">
    <property type="entry name" value="N-terminal domain of ligase-like"/>
    <property type="match status" value="1"/>
</dbReference>
<proteinExistence type="predicted"/>
<sequence>MSAIRDYVQQPFGTFTGLFALQVAADPEKTAVLCGDAGISYRELDARADRIAAALQRDGVKPGGAVAICASASIDYVAVFIATLRTGAAVAPLSPSATAEQLAGMIADCGASHIFTDAAVSAHLAPVAAGVGADFIALTEGARGAPLEGWMAPEGARPEPVGITPDMAFNIIYSSGTTGTPKGIVQSHRMRWPHNQLTDPPGFGPDAVGLVSTPLYSNTTLVAFLPALAGGGTVVLMPKFDARGFLELAQQHRATHAMLVPVQYQRILAVEDFDAFDLSAFRLKYCTSAPFSAELKAEVLRRWPGGLIEFYGMTEGGGSCVLVAHEHPDKLHTVGKAMPGHDIRVIGPDGRELPPGEVGEVVGRSGSMMTGYHGRPDKTREAEWISPQGERFIRTGDLAKMDADGFFTIAGRAKDMIISGGMNIYPADLEAVLMEHAAVADASVVGVPSKDWGETPVAFVCLSAPDAASADELLAWANAKLGKMQRLADLRIIDELPRSAIGKVLKRELQAGYAAAG</sequence>
<dbReference type="EMBL" id="BSFE01000010">
    <property type="protein sequence ID" value="GLK53420.1"/>
    <property type="molecule type" value="Genomic_DNA"/>
</dbReference>
<name>A0A9W6IQC9_9PROT</name>
<dbReference type="InterPro" id="IPR050237">
    <property type="entry name" value="ATP-dep_AMP-bd_enzyme"/>
</dbReference>
<dbReference type="InterPro" id="IPR000873">
    <property type="entry name" value="AMP-dep_synth/lig_dom"/>
</dbReference>
<dbReference type="PROSITE" id="PS00455">
    <property type="entry name" value="AMP_BINDING"/>
    <property type="match status" value="1"/>
</dbReference>
<dbReference type="SUPFAM" id="SSF56801">
    <property type="entry name" value="Acetyl-CoA synthetase-like"/>
    <property type="match status" value="1"/>
</dbReference>
<gene>
    <name evidence="3" type="ORF">GCM10017621_29280</name>
</gene>
<protein>
    <submittedName>
        <fullName evidence="3">4-coumarate--CoA ligase</fullName>
    </submittedName>
</protein>
<evidence type="ECO:0000313" key="3">
    <source>
        <dbReference type="EMBL" id="GLK53420.1"/>
    </source>
</evidence>
<dbReference type="InterPro" id="IPR042099">
    <property type="entry name" value="ANL_N_sf"/>
</dbReference>
<dbReference type="Gene3D" id="3.30.300.30">
    <property type="match status" value="1"/>
</dbReference>
<feature type="domain" description="AMP-dependent synthetase/ligase" evidence="1">
    <location>
        <begin position="21"/>
        <end position="373"/>
    </location>
</feature>
<keyword evidence="3" id="KW-0436">Ligase</keyword>
<evidence type="ECO:0000259" key="2">
    <source>
        <dbReference type="Pfam" id="PF13193"/>
    </source>
</evidence>
<dbReference type="PANTHER" id="PTHR43767">
    <property type="entry name" value="LONG-CHAIN-FATTY-ACID--COA LIGASE"/>
    <property type="match status" value="1"/>
</dbReference>
<evidence type="ECO:0000313" key="4">
    <source>
        <dbReference type="Proteomes" id="UP001143486"/>
    </source>
</evidence>
<dbReference type="RefSeq" id="WP_271187772.1">
    <property type="nucleotide sequence ID" value="NZ_BSFE01000010.1"/>
</dbReference>
<dbReference type="Pfam" id="PF00501">
    <property type="entry name" value="AMP-binding"/>
    <property type="match status" value="1"/>
</dbReference>
<dbReference type="InterPro" id="IPR020845">
    <property type="entry name" value="AMP-binding_CS"/>
</dbReference>
<dbReference type="Pfam" id="PF13193">
    <property type="entry name" value="AMP-binding_C"/>
    <property type="match status" value="1"/>
</dbReference>
<dbReference type="AlphaFoldDB" id="A0A9W6IQC9"/>
<comment type="caution">
    <text evidence="3">The sequence shown here is derived from an EMBL/GenBank/DDBJ whole genome shotgun (WGS) entry which is preliminary data.</text>
</comment>
<dbReference type="InterPro" id="IPR045851">
    <property type="entry name" value="AMP-bd_C_sf"/>
</dbReference>